<protein>
    <submittedName>
        <fullName evidence="4">Uncharacterized protein</fullName>
    </submittedName>
</protein>
<evidence type="ECO:0000259" key="3">
    <source>
        <dbReference type="Pfam" id="PF18962"/>
    </source>
</evidence>
<reference evidence="4 5" key="1">
    <citation type="journal article" date="2004" name="Int. J. Syst. Evol. Microbiol.">
        <title>Kaistella koreensis gen. nov., sp. nov., a novel member of the Chryseobacterium-Bergeyella-Riemerella branch.</title>
        <authorList>
            <person name="Kim M.K."/>
            <person name="Im W.T."/>
            <person name="Shin Y.K."/>
            <person name="Lim J.H."/>
            <person name="Kim S.H."/>
            <person name="Lee B.C."/>
            <person name="Park M.Y."/>
            <person name="Lee K.Y."/>
            <person name="Lee S.T."/>
        </authorList>
    </citation>
    <scope>NUCLEOTIDE SEQUENCE [LARGE SCALE GENOMIC DNA]</scope>
    <source>
        <strain evidence="4 5">CCUG 49689</strain>
    </source>
</reference>
<dbReference type="Pfam" id="PF18962">
    <property type="entry name" value="Por_Secre_tail"/>
    <property type="match status" value="1"/>
</dbReference>
<keyword evidence="5" id="KW-1185">Reference proteome</keyword>
<dbReference type="PATRIC" id="fig|1304281.5.peg.1404"/>
<dbReference type="RefSeq" id="WP_048499228.1">
    <property type="nucleotide sequence ID" value="NZ_LFNG01000007.1"/>
</dbReference>
<comment type="caution">
    <text evidence="4">The sequence shown here is derived from an EMBL/GenBank/DDBJ whole genome shotgun (WGS) entry which is preliminary data.</text>
</comment>
<dbReference type="InterPro" id="IPR059177">
    <property type="entry name" value="GH29D-like_dom"/>
</dbReference>
<dbReference type="STRING" id="1304281.ACM44_06545"/>
<sequence>MLFATVLFAQETLFSPYEGWMANPGTVTIAQPNSIIYYTMDGTVPNLSSPSAGNSVNISISTKTTFKAFYVQNGTPSPVETMTYYVGAYFRPKLFFKPPTTWSSSCAHMQIIEPRTIVDFFKPGPVMNDACEGWKQYPANFAVGSITFNNCLMYPPNVQYAPNFIVSDHFFYDFSNGVISDPPACLMSTIENQGKAAVIKIFPNPVTEILNFESVLTFNSYEILDASGKILTQNMLSQKQINVSKLPKGVYFLKLFSDQKKNEHFIRFIKK</sequence>
<dbReference type="OrthoDB" id="1153025at2"/>
<dbReference type="AlphaFoldDB" id="A0A0J7J087"/>
<evidence type="ECO:0000313" key="4">
    <source>
        <dbReference type="EMBL" id="KMQ71481.1"/>
    </source>
</evidence>
<name>A0A0J7J087_9FLAO</name>
<proteinExistence type="predicted"/>
<organism evidence="4 5">
    <name type="scientific">Chryseobacterium koreense CCUG 49689</name>
    <dbReference type="NCBI Taxonomy" id="1304281"/>
    <lineage>
        <taxon>Bacteria</taxon>
        <taxon>Pseudomonadati</taxon>
        <taxon>Bacteroidota</taxon>
        <taxon>Flavobacteriia</taxon>
        <taxon>Flavobacteriales</taxon>
        <taxon>Weeksellaceae</taxon>
        <taxon>Chryseobacterium group</taxon>
        <taxon>Chryseobacterium</taxon>
    </lineage>
</organism>
<dbReference type="Pfam" id="PF13290">
    <property type="entry name" value="CHB_HEX_C_1"/>
    <property type="match status" value="1"/>
</dbReference>
<feature type="domain" description="Secretion system C-terminal sorting" evidence="3">
    <location>
        <begin position="201"/>
        <end position="262"/>
    </location>
</feature>
<dbReference type="InterPro" id="IPR026444">
    <property type="entry name" value="Secre_tail"/>
</dbReference>
<dbReference type="NCBIfam" id="TIGR04183">
    <property type="entry name" value="Por_Secre_tail"/>
    <property type="match status" value="1"/>
</dbReference>
<evidence type="ECO:0000259" key="2">
    <source>
        <dbReference type="Pfam" id="PF13290"/>
    </source>
</evidence>
<accession>A0A0J7J087</accession>
<gene>
    <name evidence="4" type="ORF">ACM44_06545</name>
</gene>
<dbReference type="EMBL" id="LFNG01000007">
    <property type="protein sequence ID" value="KMQ71481.1"/>
    <property type="molecule type" value="Genomic_DNA"/>
</dbReference>
<evidence type="ECO:0000313" key="5">
    <source>
        <dbReference type="Proteomes" id="UP000035900"/>
    </source>
</evidence>
<evidence type="ECO:0000256" key="1">
    <source>
        <dbReference type="ARBA" id="ARBA00022729"/>
    </source>
</evidence>
<dbReference type="Proteomes" id="UP000035900">
    <property type="component" value="Unassembled WGS sequence"/>
</dbReference>
<feature type="domain" description="GH29D-like beta-sandwich" evidence="2">
    <location>
        <begin position="18"/>
        <end position="77"/>
    </location>
</feature>
<keyword evidence="1" id="KW-0732">Signal</keyword>